<gene>
    <name evidence="7" type="ORF">BTO28_15840</name>
</gene>
<dbReference type="PROSITE" id="PS51128">
    <property type="entry name" value="ZF_DKSA_2"/>
    <property type="match status" value="1"/>
</dbReference>
<dbReference type="InterPro" id="IPR037187">
    <property type="entry name" value="DnaK_N"/>
</dbReference>
<feature type="compositionally biased region" description="Basic and acidic residues" evidence="5">
    <location>
        <begin position="239"/>
        <end position="252"/>
    </location>
</feature>
<dbReference type="Proteomes" id="UP000188613">
    <property type="component" value="Unassembled WGS sequence"/>
</dbReference>
<dbReference type="STRING" id="1714355.BTO28_15840"/>
<reference evidence="7 8" key="1">
    <citation type="submission" date="2016-12" db="EMBL/GenBank/DDBJ databases">
        <title>Domibacillus sp. SAB 38T whole genome sequencing.</title>
        <authorList>
            <person name="Verma A."/>
            <person name="Ojha A.K."/>
            <person name="Krishnamurthi S."/>
        </authorList>
    </citation>
    <scope>NUCLEOTIDE SEQUENCE [LARGE SCALE GENOMIC DNA]</scope>
    <source>
        <strain evidence="7 8">SAB 38</strain>
    </source>
</reference>
<keyword evidence="8" id="KW-1185">Reference proteome</keyword>
<dbReference type="OrthoDB" id="9811543at2"/>
<dbReference type="EMBL" id="MSFI01000031">
    <property type="protein sequence ID" value="OMP65736.1"/>
    <property type="molecule type" value="Genomic_DNA"/>
</dbReference>
<dbReference type="RefSeq" id="WP_076768073.1">
    <property type="nucleotide sequence ID" value="NZ_MSFI01000031.1"/>
</dbReference>
<protein>
    <recommendedName>
        <fullName evidence="6">Zinc finger DksA/TraR C4-type domain-containing protein</fullName>
    </recommendedName>
</protein>
<sequence>MLTKEQLSNLQTELLERKKELGNRFEDNDHYNLQRSLSDSMRELSVYDNHPGDIGTELYEREKDIALNEHSMLELQEIDKALEAIKNGKYGKCQTCNEDIPLERLEAIPTALFCVKHTSDQEISRHRPIEEEVLTPPFGKFDLDEEDENVAYDSEDSWQDVANYGTSESPSDFADPPKEYDDMYVEAGENVGYVEDFENFVGVDINGKNIRVYPNKQHEQYEDELDEEGIMTSYGDLPGYEHDPYTDKEEKE</sequence>
<dbReference type="NCBIfam" id="TIGR02890">
    <property type="entry name" value="bacill_yteA"/>
    <property type="match status" value="1"/>
</dbReference>
<evidence type="ECO:0000256" key="2">
    <source>
        <dbReference type="ARBA" id="ARBA00022771"/>
    </source>
</evidence>
<keyword evidence="1" id="KW-0479">Metal-binding</keyword>
<feature type="region of interest" description="Disordered" evidence="5">
    <location>
        <begin position="219"/>
        <end position="252"/>
    </location>
</feature>
<dbReference type="AlphaFoldDB" id="A0A1V2A424"/>
<dbReference type="SUPFAM" id="SSF109635">
    <property type="entry name" value="DnaK suppressor protein DksA, alpha-hairpin domain"/>
    <property type="match status" value="1"/>
</dbReference>
<keyword evidence="2" id="KW-0863">Zinc-finger</keyword>
<dbReference type="Gene3D" id="1.20.120.910">
    <property type="entry name" value="DksA, coiled-coil domain"/>
    <property type="match status" value="1"/>
</dbReference>
<dbReference type="InterPro" id="IPR014240">
    <property type="entry name" value="YteA"/>
</dbReference>
<evidence type="ECO:0000259" key="6">
    <source>
        <dbReference type="Pfam" id="PF01258"/>
    </source>
</evidence>
<evidence type="ECO:0000256" key="1">
    <source>
        <dbReference type="ARBA" id="ARBA00022723"/>
    </source>
</evidence>
<evidence type="ECO:0000313" key="7">
    <source>
        <dbReference type="EMBL" id="OMP65736.1"/>
    </source>
</evidence>
<evidence type="ECO:0000256" key="3">
    <source>
        <dbReference type="ARBA" id="ARBA00022833"/>
    </source>
</evidence>
<accession>A0A1V2A424</accession>
<dbReference type="Pfam" id="PF01258">
    <property type="entry name" value="zf-dskA_traR"/>
    <property type="match status" value="1"/>
</dbReference>
<dbReference type="SUPFAM" id="SSF57716">
    <property type="entry name" value="Glucocorticoid receptor-like (DNA-binding domain)"/>
    <property type="match status" value="1"/>
</dbReference>
<feature type="zinc finger region" description="dksA C4-type" evidence="4">
    <location>
        <begin position="93"/>
        <end position="117"/>
    </location>
</feature>
<evidence type="ECO:0000256" key="5">
    <source>
        <dbReference type="SAM" id="MobiDB-lite"/>
    </source>
</evidence>
<keyword evidence="3" id="KW-0862">Zinc</keyword>
<dbReference type="PANTHER" id="PTHR33823">
    <property type="entry name" value="RNA POLYMERASE-BINDING TRANSCRIPTION FACTOR DKSA-RELATED"/>
    <property type="match status" value="1"/>
</dbReference>
<organism evidence="7 8">
    <name type="scientific">Domibacillus epiphyticus</name>
    <dbReference type="NCBI Taxonomy" id="1714355"/>
    <lineage>
        <taxon>Bacteria</taxon>
        <taxon>Bacillati</taxon>
        <taxon>Bacillota</taxon>
        <taxon>Bacilli</taxon>
        <taxon>Bacillales</taxon>
        <taxon>Bacillaceae</taxon>
        <taxon>Domibacillus</taxon>
    </lineage>
</organism>
<dbReference type="PANTHER" id="PTHR33823:SF4">
    <property type="entry name" value="GENERAL STRESS PROTEIN 16O"/>
    <property type="match status" value="1"/>
</dbReference>
<dbReference type="InterPro" id="IPR000962">
    <property type="entry name" value="Znf_DskA_TraR"/>
</dbReference>
<proteinExistence type="predicted"/>
<comment type="caution">
    <text evidence="7">The sequence shown here is derived from an EMBL/GenBank/DDBJ whole genome shotgun (WGS) entry which is preliminary data.</text>
</comment>
<dbReference type="GO" id="GO:0008270">
    <property type="term" value="F:zinc ion binding"/>
    <property type="evidence" value="ECO:0007669"/>
    <property type="project" value="UniProtKB-KW"/>
</dbReference>
<evidence type="ECO:0000256" key="4">
    <source>
        <dbReference type="PROSITE-ProRule" id="PRU00510"/>
    </source>
</evidence>
<evidence type="ECO:0000313" key="8">
    <source>
        <dbReference type="Proteomes" id="UP000188613"/>
    </source>
</evidence>
<feature type="domain" description="Zinc finger DksA/TraR C4-type" evidence="6">
    <location>
        <begin position="88"/>
        <end position="115"/>
    </location>
</feature>
<name>A0A1V2A424_9BACI</name>